<proteinExistence type="predicted"/>
<accession>A0A7C3SKG8</accession>
<evidence type="ECO:0000313" key="4">
    <source>
        <dbReference type="EMBL" id="HGB24554.1"/>
    </source>
</evidence>
<dbReference type="AlphaFoldDB" id="A0A7C3SKG8"/>
<dbReference type="PANTHER" id="PTHR23091">
    <property type="entry name" value="N-TERMINAL ACETYLTRANSFERASE"/>
    <property type="match status" value="1"/>
</dbReference>
<reference evidence="4" key="1">
    <citation type="journal article" date="2020" name="mSystems">
        <title>Genome- and Community-Level Interaction Insights into Carbon Utilization and Element Cycling Functions of Hydrothermarchaeota in Hydrothermal Sediment.</title>
        <authorList>
            <person name="Zhou Z."/>
            <person name="Liu Y."/>
            <person name="Xu W."/>
            <person name="Pan J."/>
            <person name="Luo Z.H."/>
            <person name="Li M."/>
        </authorList>
    </citation>
    <scope>NUCLEOTIDE SEQUENCE [LARGE SCALE GENOMIC DNA]</scope>
    <source>
        <strain evidence="4">SpSt-8</strain>
    </source>
</reference>
<sequence length="156" mass="17739">MCSGALVLVKLRNFEPKDLLELMRIELSSFPTDTFDEHIFFQLYESCRDLFLVAEAEGKIVGYSVTCIEWEGDTLMGHVHSIAVDPALRRRGVGRALMEETFRRLRSLGVSEVKLEVSVNNEAGLRFWQSLGFEPVGIKKEYYADGSDALVMRMKL</sequence>
<name>A0A7C3SKG8_THEPE</name>
<gene>
    <name evidence="4" type="primary">rimI</name>
    <name evidence="4" type="ORF">ENV88_00555</name>
</gene>
<dbReference type="GO" id="GO:0004596">
    <property type="term" value="F:protein-N-terminal amino-acid acetyltransferase activity"/>
    <property type="evidence" value="ECO:0007669"/>
    <property type="project" value="InterPro"/>
</dbReference>
<dbReference type="InterPro" id="IPR045047">
    <property type="entry name" value="Ard1-like"/>
</dbReference>
<dbReference type="NCBIfam" id="TIGR01575">
    <property type="entry name" value="rimI"/>
    <property type="match status" value="1"/>
</dbReference>
<evidence type="ECO:0000259" key="3">
    <source>
        <dbReference type="PROSITE" id="PS51186"/>
    </source>
</evidence>
<keyword evidence="1 4" id="KW-0808">Transferase</keyword>
<dbReference type="Pfam" id="PF00583">
    <property type="entry name" value="Acetyltransf_1"/>
    <property type="match status" value="1"/>
</dbReference>
<feature type="domain" description="N-acetyltransferase" evidence="3">
    <location>
        <begin position="9"/>
        <end position="156"/>
    </location>
</feature>
<protein>
    <submittedName>
        <fullName evidence="4">Ribosomal-protein-alanine N-acetyltransferase</fullName>
    </submittedName>
</protein>
<dbReference type="CDD" id="cd04301">
    <property type="entry name" value="NAT_SF"/>
    <property type="match status" value="1"/>
</dbReference>
<keyword evidence="2" id="KW-0012">Acyltransferase</keyword>
<organism evidence="4">
    <name type="scientific">Thermofilum pendens</name>
    <dbReference type="NCBI Taxonomy" id="2269"/>
    <lineage>
        <taxon>Archaea</taxon>
        <taxon>Thermoproteota</taxon>
        <taxon>Thermoprotei</taxon>
        <taxon>Thermofilales</taxon>
        <taxon>Thermofilaceae</taxon>
        <taxon>Thermofilum</taxon>
    </lineage>
</organism>
<evidence type="ECO:0000256" key="1">
    <source>
        <dbReference type="ARBA" id="ARBA00022679"/>
    </source>
</evidence>
<dbReference type="InterPro" id="IPR016181">
    <property type="entry name" value="Acyl_CoA_acyltransferase"/>
</dbReference>
<dbReference type="PANTHER" id="PTHR23091:SF4">
    <property type="entry name" value="N-TERMINAL AMINO-ACID N(ALPHA)-ACETYLTRANSFERASE NATA"/>
    <property type="match status" value="1"/>
</dbReference>
<dbReference type="SUPFAM" id="SSF55729">
    <property type="entry name" value="Acyl-CoA N-acyltransferases (Nat)"/>
    <property type="match status" value="1"/>
</dbReference>
<comment type="caution">
    <text evidence="4">The sequence shown here is derived from an EMBL/GenBank/DDBJ whole genome shotgun (WGS) entry which is preliminary data.</text>
</comment>
<dbReference type="InterPro" id="IPR006464">
    <property type="entry name" value="AcTrfase_RimI/Ard1"/>
</dbReference>
<dbReference type="GO" id="GO:0031415">
    <property type="term" value="C:NatA complex"/>
    <property type="evidence" value="ECO:0007669"/>
    <property type="project" value="InterPro"/>
</dbReference>
<dbReference type="InterPro" id="IPR000182">
    <property type="entry name" value="GNAT_dom"/>
</dbReference>
<dbReference type="Gene3D" id="3.40.630.30">
    <property type="match status" value="1"/>
</dbReference>
<dbReference type="EMBL" id="DTIB01000017">
    <property type="protein sequence ID" value="HGB24554.1"/>
    <property type="molecule type" value="Genomic_DNA"/>
</dbReference>
<evidence type="ECO:0000256" key="2">
    <source>
        <dbReference type="ARBA" id="ARBA00023315"/>
    </source>
</evidence>
<dbReference type="PROSITE" id="PS51186">
    <property type="entry name" value="GNAT"/>
    <property type="match status" value="1"/>
</dbReference>